<keyword evidence="4" id="KW-1185">Reference proteome</keyword>
<feature type="domain" description="MurNAc-LAA" evidence="2">
    <location>
        <begin position="117"/>
        <end position="228"/>
    </location>
</feature>
<dbReference type="SMART" id="SM00646">
    <property type="entry name" value="Ami_3"/>
    <property type="match status" value="1"/>
</dbReference>
<sequence>MRRKLGILGLLVLLVCAVIGSQKAGEYLHQNYLDRETKETAAAAGGKEKQVVVVDAGHGGFDSGKVGVNQALEKDLNLQIANKVKTMLEKQGIKVIMTRKDENSLASSKVEDMKTRVSIINQEKPSLAVSIHQNSYTQESIHGAQVFYFTHSKEGEKSAKVMQEALLAADPENTRQAKANDTYYMLKKTNSPVIIVECGFLSNRAEADKLTTEEYQNALTEAICKGVQDYLSQ</sequence>
<dbReference type="PANTHER" id="PTHR30404">
    <property type="entry name" value="N-ACETYLMURAMOYL-L-ALANINE AMIDASE"/>
    <property type="match status" value="1"/>
</dbReference>
<proteinExistence type="predicted"/>
<evidence type="ECO:0000256" key="1">
    <source>
        <dbReference type="ARBA" id="ARBA00022801"/>
    </source>
</evidence>
<keyword evidence="1" id="KW-0378">Hydrolase</keyword>
<dbReference type="CDD" id="cd02696">
    <property type="entry name" value="MurNAc-LAA"/>
    <property type="match status" value="1"/>
</dbReference>
<dbReference type="EMBL" id="UHJJ01000008">
    <property type="protein sequence ID" value="SUQ14791.1"/>
    <property type="molecule type" value="Genomic_DNA"/>
</dbReference>
<dbReference type="Proteomes" id="UP000254051">
    <property type="component" value="Unassembled WGS sequence"/>
</dbReference>
<dbReference type="InterPro" id="IPR050695">
    <property type="entry name" value="N-acetylmuramoyl_amidase_3"/>
</dbReference>
<name>A0A315ZU52_9FIRM</name>
<dbReference type="Gene3D" id="3.40.630.40">
    <property type="entry name" value="Zn-dependent exopeptidases"/>
    <property type="match status" value="1"/>
</dbReference>
<dbReference type="InterPro" id="IPR002508">
    <property type="entry name" value="MurNAc-LAA_cat"/>
</dbReference>
<dbReference type="PANTHER" id="PTHR30404:SF0">
    <property type="entry name" value="N-ACETYLMURAMOYL-L-ALANINE AMIDASE AMIC"/>
    <property type="match status" value="1"/>
</dbReference>
<dbReference type="AlphaFoldDB" id="A0A315ZU52"/>
<protein>
    <submittedName>
        <fullName evidence="3">N-acetylmuramoyl-L-alanine amidase</fullName>
    </submittedName>
</protein>
<evidence type="ECO:0000259" key="2">
    <source>
        <dbReference type="SMART" id="SM00646"/>
    </source>
</evidence>
<dbReference type="GO" id="GO:0009253">
    <property type="term" value="P:peptidoglycan catabolic process"/>
    <property type="evidence" value="ECO:0007669"/>
    <property type="project" value="InterPro"/>
</dbReference>
<dbReference type="RefSeq" id="WP_109712006.1">
    <property type="nucleotide sequence ID" value="NZ_QGDS01000008.1"/>
</dbReference>
<dbReference type="SUPFAM" id="SSF53187">
    <property type="entry name" value="Zn-dependent exopeptidases"/>
    <property type="match status" value="1"/>
</dbReference>
<dbReference type="GO" id="GO:0008745">
    <property type="term" value="F:N-acetylmuramoyl-L-alanine amidase activity"/>
    <property type="evidence" value="ECO:0007669"/>
    <property type="project" value="InterPro"/>
</dbReference>
<dbReference type="GO" id="GO:0030288">
    <property type="term" value="C:outer membrane-bounded periplasmic space"/>
    <property type="evidence" value="ECO:0007669"/>
    <property type="project" value="TreeGrafter"/>
</dbReference>
<accession>A0A315ZU52</accession>
<gene>
    <name evidence="3" type="ORF">SAMN05216529_10816</name>
</gene>
<reference evidence="4" key="1">
    <citation type="submission" date="2017-07" db="EMBL/GenBank/DDBJ databases">
        <authorList>
            <person name="Varghese N."/>
            <person name="Submissions S."/>
        </authorList>
    </citation>
    <scope>NUCLEOTIDE SEQUENCE [LARGE SCALE GENOMIC DNA]</scope>
    <source>
        <strain evidence="4">NLAE-zl-C134</strain>
    </source>
</reference>
<evidence type="ECO:0000313" key="4">
    <source>
        <dbReference type="Proteomes" id="UP000254051"/>
    </source>
</evidence>
<dbReference type="Pfam" id="PF01520">
    <property type="entry name" value="Amidase_3"/>
    <property type="match status" value="1"/>
</dbReference>
<dbReference type="OrthoDB" id="9806267at2"/>
<organism evidence="3 4">
    <name type="scientific">Faecalicatena contorta</name>
    <dbReference type="NCBI Taxonomy" id="39482"/>
    <lineage>
        <taxon>Bacteria</taxon>
        <taxon>Bacillati</taxon>
        <taxon>Bacillota</taxon>
        <taxon>Clostridia</taxon>
        <taxon>Lachnospirales</taxon>
        <taxon>Lachnospiraceae</taxon>
        <taxon>Faecalicatena</taxon>
    </lineage>
</organism>
<evidence type="ECO:0000313" key="3">
    <source>
        <dbReference type="EMBL" id="SUQ14791.1"/>
    </source>
</evidence>